<dbReference type="InterPro" id="IPR045339">
    <property type="entry name" value="DUF6534"/>
</dbReference>
<dbReference type="Proteomes" id="UP000184267">
    <property type="component" value="Unassembled WGS sequence"/>
</dbReference>
<evidence type="ECO:0000259" key="3">
    <source>
        <dbReference type="Pfam" id="PF20152"/>
    </source>
</evidence>
<dbReference type="STRING" id="154538.A0A1M2W3W1"/>
<keyword evidence="2" id="KW-0812">Transmembrane</keyword>
<organism evidence="4 5">
    <name type="scientific">Trametes pubescens</name>
    <name type="common">White-rot fungus</name>
    <dbReference type="NCBI Taxonomy" id="154538"/>
    <lineage>
        <taxon>Eukaryota</taxon>
        <taxon>Fungi</taxon>
        <taxon>Dikarya</taxon>
        <taxon>Basidiomycota</taxon>
        <taxon>Agaricomycotina</taxon>
        <taxon>Agaricomycetes</taxon>
        <taxon>Polyporales</taxon>
        <taxon>Polyporaceae</taxon>
        <taxon>Trametes</taxon>
    </lineage>
</organism>
<dbReference type="EMBL" id="MNAD01000279">
    <property type="protein sequence ID" value="OJT14538.1"/>
    <property type="molecule type" value="Genomic_DNA"/>
</dbReference>
<comment type="caution">
    <text evidence="4">The sequence shown here is derived from an EMBL/GenBank/DDBJ whole genome shotgun (WGS) entry which is preliminary data.</text>
</comment>
<gene>
    <name evidence="4" type="ORF">TRAPUB_8908</name>
</gene>
<proteinExistence type="predicted"/>
<evidence type="ECO:0000256" key="1">
    <source>
        <dbReference type="SAM" id="MobiDB-lite"/>
    </source>
</evidence>
<feature type="domain" description="DUF6534" evidence="3">
    <location>
        <begin position="3"/>
        <end position="62"/>
    </location>
</feature>
<sequence>MNRIIDVLTLYAVENGMITCVATSLSLFFWLFMRSNFAFLGMHLAINKLYANSFLASLNARKALANKSQTSGNVVEAYALPVRFPSSSNSRENQRHGGLSVPGNSKAVEITIDVEQTVQHDLDRHRPHTDGDSVSVESEKRATSDVTDAKVH</sequence>
<keyword evidence="2" id="KW-0472">Membrane</keyword>
<dbReference type="OrthoDB" id="3206554at2759"/>
<evidence type="ECO:0000313" key="4">
    <source>
        <dbReference type="EMBL" id="OJT14538.1"/>
    </source>
</evidence>
<protein>
    <recommendedName>
        <fullName evidence="3">DUF6534 domain-containing protein</fullName>
    </recommendedName>
</protein>
<evidence type="ECO:0000313" key="5">
    <source>
        <dbReference type="Proteomes" id="UP000184267"/>
    </source>
</evidence>
<evidence type="ECO:0000256" key="2">
    <source>
        <dbReference type="SAM" id="Phobius"/>
    </source>
</evidence>
<feature type="region of interest" description="Disordered" evidence="1">
    <location>
        <begin position="85"/>
        <end position="106"/>
    </location>
</feature>
<feature type="transmembrane region" description="Helical" evidence="2">
    <location>
        <begin position="12"/>
        <end position="33"/>
    </location>
</feature>
<feature type="region of interest" description="Disordered" evidence="1">
    <location>
        <begin position="118"/>
        <end position="152"/>
    </location>
</feature>
<name>A0A1M2W3W1_TRAPU</name>
<reference evidence="4 5" key="1">
    <citation type="submission" date="2016-10" db="EMBL/GenBank/DDBJ databases">
        <title>Genome sequence of the basidiomycete white-rot fungus Trametes pubescens.</title>
        <authorList>
            <person name="Makela M.R."/>
            <person name="Granchi Z."/>
            <person name="Peng M."/>
            <person name="De Vries R.P."/>
            <person name="Grigoriev I."/>
            <person name="Riley R."/>
            <person name="Hilden K."/>
        </authorList>
    </citation>
    <scope>NUCLEOTIDE SEQUENCE [LARGE SCALE GENOMIC DNA]</scope>
    <source>
        <strain evidence="4 5">FBCC735</strain>
    </source>
</reference>
<keyword evidence="5" id="KW-1185">Reference proteome</keyword>
<dbReference type="Pfam" id="PF20152">
    <property type="entry name" value="DUF6534"/>
    <property type="match status" value="1"/>
</dbReference>
<dbReference type="AlphaFoldDB" id="A0A1M2W3W1"/>
<accession>A0A1M2W3W1</accession>
<keyword evidence="2" id="KW-1133">Transmembrane helix</keyword>